<dbReference type="STRING" id="6573.A0A210PUE6"/>
<keyword evidence="3" id="KW-0472">Membrane</keyword>
<dbReference type="GO" id="GO:0005975">
    <property type="term" value="P:carbohydrate metabolic process"/>
    <property type="evidence" value="ECO:0007669"/>
    <property type="project" value="InterPro"/>
</dbReference>
<organism evidence="5 6">
    <name type="scientific">Mizuhopecten yessoensis</name>
    <name type="common">Japanese scallop</name>
    <name type="synonym">Patinopecten yessoensis</name>
    <dbReference type="NCBI Taxonomy" id="6573"/>
    <lineage>
        <taxon>Eukaryota</taxon>
        <taxon>Metazoa</taxon>
        <taxon>Spiralia</taxon>
        <taxon>Lophotrochozoa</taxon>
        <taxon>Mollusca</taxon>
        <taxon>Bivalvia</taxon>
        <taxon>Autobranchia</taxon>
        <taxon>Pteriomorphia</taxon>
        <taxon>Pectinida</taxon>
        <taxon>Pectinoidea</taxon>
        <taxon>Pectinidae</taxon>
        <taxon>Mizuhopecten</taxon>
    </lineage>
</organism>
<proteinExistence type="inferred from homology"/>
<dbReference type="GO" id="GO:0032580">
    <property type="term" value="C:Golgi cisterna membrane"/>
    <property type="evidence" value="ECO:0007669"/>
    <property type="project" value="UniProtKB-SubCell"/>
</dbReference>
<keyword evidence="3" id="KW-0325">Glycoprotein</keyword>
<dbReference type="CDD" id="cd11301">
    <property type="entry name" value="Fut1_Fut2_like"/>
    <property type="match status" value="1"/>
</dbReference>
<evidence type="ECO:0000256" key="1">
    <source>
        <dbReference type="ARBA" id="ARBA00022676"/>
    </source>
</evidence>
<evidence type="ECO:0000313" key="5">
    <source>
        <dbReference type="EMBL" id="OWF40074.1"/>
    </source>
</evidence>
<dbReference type="Proteomes" id="UP000242188">
    <property type="component" value="Unassembled WGS sequence"/>
</dbReference>
<dbReference type="OrthoDB" id="6090518at2759"/>
<dbReference type="Pfam" id="PF01531">
    <property type="entry name" value="Glyco_transf_11"/>
    <property type="match status" value="1"/>
</dbReference>
<protein>
    <recommendedName>
        <fullName evidence="3">L-Fucosyltransferase</fullName>
        <ecNumber evidence="3">2.4.1.-</ecNumber>
    </recommendedName>
</protein>
<evidence type="ECO:0000313" key="6">
    <source>
        <dbReference type="Proteomes" id="UP000242188"/>
    </source>
</evidence>
<keyword evidence="3" id="KW-0735">Signal-anchor</keyword>
<comment type="caution">
    <text evidence="5">The sequence shown here is derived from an EMBL/GenBank/DDBJ whole genome shotgun (WGS) entry which is preliminary data.</text>
</comment>
<sequence length="437" mass="49182">MDHKRSFGYCVIMCCVVVFIGLNLGPGHLHSSMLKYLVKTNLTILRTVNTNEVAYKVKTTFPMIHTHGNNNTNKAMNKTSEVTSTQTIRKSTNTGKKTTPKYSTTTVSVPIVNTKSHNATKPVRSTNVTDIRNISRNASSPRDAVVMPTLKPPTDIAPLEPANYSICTVFIGGLGNHMFMFATIFGLAAKKGMSVSVGKTDYLTKIFKLDLKLKDNNGGICKTYVGRGERLGCGYDEKMASFPPNNNYRLGTYLQSWKYFYNASVALRKQFRFQDDTVEKKNKVIDLVLKKHNLTSRSNVTLIGVHVRRGDLVNHRFGYMVASEDYLKKAVDYFKSKGYTNPLFIICSNDMKWTKTHMPKEIRSEYIEGNSAAVDMAVLGSCDHMISTVGTFSWWSAWLTGGEVTFYQWPAKEGSGLRRQFSKDYKDFFYPGWVGFS</sequence>
<feature type="compositionally biased region" description="Polar residues" evidence="4">
    <location>
        <begin position="67"/>
        <end position="102"/>
    </location>
</feature>
<keyword evidence="2 3" id="KW-0808">Transferase</keyword>
<evidence type="ECO:0000256" key="3">
    <source>
        <dbReference type="RuleBase" id="RU363129"/>
    </source>
</evidence>
<evidence type="ECO:0000256" key="2">
    <source>
        <dbReference type="ARBA" id="ARBA00022679"/>
    </source>
</evidence>
<keyword evidence="6" id="KW-1185">Reference proteome</keyword>
<comment type="subcellular location">
    <subcellularLocation>
        <location evidence="3">Golgi apparatus</location>
        <location evidence="3">Golgi stack membrane</location>
        <topology evidence="3">Single-pass type II membrane protein</topology>
    </subcellularLocation>
</comment>
<keyword evidence="3" id="KW-0333">Golgi apparatus</keyword>
<gene>
    <name evidence="5" type="ORF">KP79_PYT06513</name>
</gene>
<evidence type="ECO:0000256" key="4">
    <source>
        <dbReference type="SAM" id="MobiDB-lite"/>
    </source>
</evidence>
<dbReference type="PANTHER" id="PTHR11927:SF9">
    <property type="entry name" value="L-FUCOSYLTRANSFERASE"/>
    <property type="match status" value="1"/>
</dbReference>
<accession>A0A210PUE6</accession>
<keyword evidence="3" id="KW-1133">Transmembrane helix</keyword>
<feature type="region of interest" description="Disordered" evidence="4">
    <location>
        <begin position="66"/>
        <end position="102"/>
    </location>
</feature>
<dbReference type="UniPathway" id="UPA00378"/>
<comment type="pathway">
    <text evidence="3">Protein modification; protein glycosylation.</text>
</comment>
<feature type="transmembrane region" description="Helical" evidence="3">
    <location>
        <begin position="6"/>
        <end position="25"/>
    </location>
</feature>
<comment type="similarity">
    <text evidence="3">Belongs to the glycosyltransferase 11 family.</text>
</comment>
<name>A0A210PUE6_MIZYE</name>
<dbReference type="GO" id="GO:0008107">
    <property type="term" value="F:galactoside 2-alpha-L-fucosyltransferase activity"/>
    <property type="evidence" value="ECO:0007669"/>
    <property type="project" value="InterPro"/>
</dbReference>
<dbReference type="InterPro" id="IPR002516">
    <property type="entry name" value="Glyco_trans_11"/>
</dbReference>
<dbReference type="AlphaFoldDB" id="A0A210PUE6"/>
<keyword evidence="3" id="KW-0812">Transmembrane</keyword>
<dbReference type="PANTHER" id="PTHR11927">
    <property type="entry name" value="GALACTOSIDE 2-L-FUCOSYLTRANSFERASE"/>
    <property type="match status" value="1"/>
</dbReference>
<dbReference type="EMBL" id="NEDP02005488">
    <property type="protein sequence ID" value="OWF40074.1"/>
    <property type="molecule type" value="Genomic_DNA"/>
</dbReference>
<keyword evidence="1 3" id="KW-0328">Glycosyltransferase</keyword>
<reference evidence="5 6" key="1">
    <citation type="journal article" date="2017" name="Nat. Ecol. Evol.">
        <title>Scallop genome provides insights into evolution of bilaterian karyotype and development.</title>
        <authorList>
            <person name="Wang S."/>
            <person name="Zhang J."/>
            <person name="Jiao W."/>
            <person name="Li J."/>
            <person name="Xun X."/>
            <person name="Sun Y."/>
            <person name="Guo X."/>
            <person name="Huan P."/>
            <person name="Dong B."/>
            <person name="Zhang L."/>
            <person name="Hu X."/>
            <person name="Sun X."/>
            <person name="Wang J."/>
            <person name="Zhao C."/>
            <person name="Wang Y."/>
            <person name="Wang D."/>
            <person name="Huang X."/>
            <person name="Wang R."/>
            <person name="Lv J."/>
            <person name="Li Y."/>
            <person name="Zhang Z."/>
            <person name="Liu B."/>
            <person name="Lu W."/>
            <person name="Hui Y."/>
            <person name="Liang J."/>
            <person name="Zhou Z."/>
            <person name="Hou R."/>
            <person name="Li X."/>
            <person name="Liu Y."/>
            <person name="Li H."/>
            <person name="Ning X."/>
            <person name="Lin Y."/>
            <person name="Zhao L."/>
            <person name="Xing Q."/>
            <person name="Dou J."/>
            <person name="Li Y."/>
            <person name="Mao J."/>
            <person name="Guo H."/>
            <person name="Dou H."/>
            <person name="Li T."/>
            <person name="Mu C."/>
            <person name="Jiang W."/>
            <person name="Fu Q."/>
            <person name="Fu X."/>
            <person name="Miao Y."/>
            <person name="Liu J."/>
            <person name="Yu Q."/>
            <person name="Li R."/>
            <person name="Liao H."/>
            <person name="Li X."/>
            <person name="Kong Y."/>
            <person name="Jiang Z."/>
            <person name="Chourrout D."/>
            <person name="Li R."/>
            <person name="Bao Z."/>
        </authorList>
    </citation>
    <scope>NUCLEOTIDE SEQUENCE [LARGE SCALE GENOMIC DNA]</scope>
    <source>
        <strain evidence="5 6">PY_sf001</strain>
    </source>
</reference>
<dbReference type="EC" id="2.4.1.-" evidence="3"/>